<organism evidence="1 2">
    <name type="scientific">Paraburkholderia pallida</name>
    <dbReference type="NCBI Taxonomy" id="2547399"/>
    <lineage>
        <taxon>Bacteria</taxon>
        <taxon>Pseudomonadati</taxon>
        <taxon>Pseudomonadota</taxon>
        <taxon>Betaproteobacteria</taxon>
        <taxon>Burkholderiales</taxon>
        <taxon>Burkholderiaceae</taxon>
        <taxon>Paraburkholderia</taxon>
    </lineage>
</organism>
<evidence type="ECO:0000313" key="2">
    <source>
        <dbReference type="Proteomes" id="UP000295727"/>
    </source>
</evidence>
<dbReference type="OrthoDB" id="9112841at2"/>
<accession>A0A4P7D5V0</accession>
<keyword evidence="2" id="KW-1185">Reference proteome</keyword>
<protein>
    <submittedName>
        <fullName evidence="1">Uncharacterized protein</fullName>
    </submittedName>
</protein>
<geneLocation type="plasmid" evidence="1 2">
    <name>unnamed1</name>
</geneLocation>
<dbReference type="RefSeq" id="WP_134760153.1">
    <property type="nucleotide sequence ID" value="NZ_CP038152.1"/>
</dbReference>
<dbReference type="EMBL" id="CP038152">
    <property type="protein sequence ID" value="QBR04099.1"/>
    <property type="molecule type" value="Genomic_DNA"/>
</dbReference>
<dbReference type="AlphaFoldDB" id="A0A4P7D5V0"/>
<dbReference type="KEGG" id="ppai:E1956_43875"/>
<reference evidence="1 2" key="1">
    <citation type="submission" date="2019-03" db="EMBL/GenBank/DDBJ databases">
        <title>Paraburkholderia sp. 7MH5, isolated from subtropical forest soil.</title>
        <authorList>
            <person name="Gao Z.-H."/>
            <person name="Qiu L.-H."/>
        </authorList>
    </citation>
    <scope>NUCLEOTIDE SEQUENCE [LARGE SCALE GENOMIC DNA]</scope>
    <source>
        <strain evidence="1 2">7MH5</strain>
        <plasmid evidence="1 2">unnamed1</plasmid>
    </source>
</reference>
<name>A0A4P7D5V0_9BURK</name>
<dbReference type="Proteomes" id="UP000295727">
    <property type="component" value="Plasmid unnamed1"/>
</dbReference>
<gene>
    <name evidence="1" type="ORF">E1956_43875</name>
</gene>
<proteinExistence type="predicted"/>
<sequence>MNRPYLSVEAILEQFRSGTEVPSDQPVLAHCLQWLAEFLAREHATMNADDWDALVHVGMLLWREEEAWDEKARMH</sequence>
<evidence type="ECO:0000313" key="1">
    <source>
        <dbReference type="EMBL" id="QBR04099.1"/>
    </source>
</evidence>
<dbReference type="GeneID" id="39650157"/>
<keyword evidence="1" id="KW-0614">Plasmid</keyword>